<gene>
    <name evidence="2" type="ORF">DPM19_23130</name>
</gene>
<dbReference type="EMBL" id="QLYX01000011">
    <property type="protein sequence ID" value="RAY12905.1"/>
    <property type="molecule type" value="Genomic_DNA"/>
</dbReference>
<dbReference type="AlphaFoldDB" id="A0A365H1D2"/>
<comment type="caution">
    <text evidence="2">The sequence shown here is derived from an EMBL/GenBank/DDBJ whole genome shotgun (WGS) entry which is preliminary data.</text>
</comment>
<accession>A0A365H1D2</accession>
<name>A0A365H1D2_9ACTN</name>
<evidence type="ECO:0000313" key="2">
    <source>
        <dbReference type="EMBL" id="RAY12905.1"/>
    </source>
</evidence>
<organism evidence="2 3">
    <name type="scientific">Actinomadura craniellae</name>
    <dbReference type="NCBI Taxonomy" id="2231787"/>
    <lineage>
        <taxon>Bacteria</taxon>
        <taxon>Bacillati</taxon>
        <taxon>Actinomycetota</taxon>
        <taxon>Actinomycetes</taxon>
        <taxon>Streptosporangiales</taxon>
        <taxon>Thermomonosporaceae</taxon>
        <taxon>Actinomadura</taxon>
    </lineage>
</organism>
<protein>
    <submittedName>
        <fullName evidence="2">Uncharacterized protein</fullName>
    </submittedName>
</protein>
<reference evidence="2 3" key="1">
    <citation type="submission" date="2018-06" db="EMBL/GenBank/DDBJ databases">
        <title>Actinomadura craniellae sp. nov. isolated from marine sponge Craniella sp.</title>
        <authorList>
            <person name="Li L."/>
            <person name="Xu Q.H."/>
            <person name="Lin H.W."/>
            <person name="Lu Y.H."/>
        </authorList>
    </citation>
    <scope>NUCLEOTIDE SEQUENCE [LARGE SCALE GENOMIC DNA]</scope>
    <source>
        <strain evidence="2 3">LHW63021</strain>
    </source>
</reference>
<feature type="region of interest" description="Disordered" evidence="1">
    <location>
        <begin position="1"/>
        <end position="25"/>
    </location>
</feature>
<sequence>MPAAEPTHRSLPAPGKGRPEGADEPALSHLRALCAAVQAGTALRARVAERPGDCGGPVLRVVNPGAGHLAEEIGCRAGGGGHRFTWSWGDDLGPARDVPAAVRAIERVLAADAM</sequence>
<evidence type="ECO:0000313" key="3">
    <source>
        <dbReference type="Proteomes" id="UP000251891"/>
    </source>
</evidence>
<dbReference type="Proteomes" id="UP000251891">
    <property type="component" value="Unassembled WGS sequence"/>
</dbReference>
<proteinExistence type="predicted"/>
<evidence type="ECO:0000256" key="1">
    <source>
        <dbReference type="SAM" id="MobiDB-lite"/>
    </source>
</evidence>
<keyword evidence="3" id="KW-1185">Reference proteome</keyword>